<reference evidence="2" key="3">
    <citation type="submission" date="2023-07" db="EMBL/GenBank/DDBJ databases">
        <title>Description of Mycobacterium gordonae subsp. intergordonae subsp.nov. and Mycobacterium gordonae subsp. gordonae subsp. nov.</title>
        <authorList>
            <person name="Huang H."/>
        </authorList>
    </citation>
    <scope>NUCLEOTIDE SEQUENCE [LARGE SCALE GENOMIC DNA]</scope>
    <source>
        <strain evidence="2">24</strain>
    </source>
</reference>
<evidence type="ECO:0000313" key="1">
    <source>
        <dbReference type="EMBL" id="QLL07710.1"/>
    </source>
</evidence>
<evidence type="ECO:0000313" key="2">
    <source>
        <dbReference type="Proteomes" id="UP000510682"/>
    </source>
</evidence>
<proteinExistence type="predicted"/>
<dbReference type="InterPro" id="IPR036249">
    <property type="entry name" value="Thioredoxin-like_sf"/>
</dbReference>
<keyword evidence="2" id="KW-1185">Reference proteome</keyword>
<organism evidence="1 2">
    <name type="scientific">Mycobacterium vicinigordonae</name>
    <dbReference type="NCBI Taxonomy" id="1719132"/>
    <lineage>
        <taxon>Bacteria</taxon>
        <taxon>Bacillati</taxon>
        <taxon>Actinomycetota</taxon>
        <taxon>Actinomycetes</taxon>
        <taxon>Mycobacteriales</taxon>
        <taxon>Mycobacteriaceae</taxon>
        <taxon>Mycobacterium</taxon>
    </lineage>
</organism>
<dbReference type="AlphaFoldDB" id="A0A7D6E044"/>
<dbReference type="Gene3D" id="3.40.30.10">
    <property type="entry name" value="Glutaredoxin"/>
    <property type="match status" value="1"/>
</dbReference>
<dbReference type="KEGG" id="mgor:H0P51_01440"/>
<name>A0A7D6E044_9MYCO</name>
<dbReference type="SUPFAM" id="SSF52833">
    <property type="entry name" value="Thioredoxin-like"/>
    <property type="match status" value="1"/>
</dbReference>
<dbReference type="InterPro" id="IPR053977">
    <property type="entry name" value="Rv2466c-like"/>
</dbReference>
<dbReference type="EMBL" id="CP059165">
    <property type="protein sequence ID" value="QLL07710.1"/>
    <property type="molecule type" value="Genomic_DNA"/>
</dbReference>
<reference evidence="1 2" key="2">
    <citation type="submission" date="2020-07" db="EMBL/GenBank/DDBJ databases">
        <authorList>
            <person name="Yu X."/>
        </authorList>
    </citation>
    <scope>NUCLEOTIDE SEQUENCE [LARGE SCALE GENOMIC DNA]</scope>
    <source>
        <strain evidence="2">24</strain>
    </source>
</reference>
<dbReference type="Proteomes" id="UP000510682">
    <property type="component" value="Chromosome"/>
</dbReference>
<dbReference type="RefSeq" id="WP_180916311.1">
    <property type="nucleotide sequence ID" value="NZ_CP059165.1"/>
</dbReference>
<reference evidence="2" key="1">
    <citation type="submission" date="2020-07" db="EMBL/GenBank/DDBJ databases">
        <title>Description of Mycobacterium gordonae subsp. intergordonae subsp.nov. and Mycobacterium gordonae subsp. gordonae subsp. nov.</title>
        <authorList>
            <person name="Yu X."/>
        </authorList>
    </citation>
    <scope>NUCLEOTIDE SEQUENCE [LARGE SCALE GENOMIC DNA]</scope>
    <source>
        <strain evidence="2">24</strain>
    </source>
</reference>
<accession>A0A7D6E044</accession>
<dbReference type="Pfam" id="PF22234">
    <property type="entry name" value="Rv2466c-like"/>
    <property type="match status" value="1"/>
</dbReference>
<gene>
    <name evidence="1" type="ORF">H0P51_01440</name>
</gene>
<protein>
    <submittedName>
        <fullName evidence="1">DsbA family protein</fullName>
    </submittedName>
</protein>
<sequence length="202" mass="22026">MNPSARRTTSHDVTLWLDPVCPFSWNTARWLARVAERADFEIDWRLMNLAILNEGRELPTPQRARMRDSVRVGRLMAAVRAELGAKGLAVAYFSFGQRYFDQSALVSEELAGHLLRDAGVQRTSVDACSDMTLDMAVRQAHQASQDALGGAGGSPILSIDGKTLFGPVLTSAPTLETGQALFDALTILAATPEFIQVQRPNA</sequence>